<comment type="catalytic activity">
    <reaction evidence="5">
        <text>a uridine in tRNA + S-adenosyl-L-methionine = a 3-[(3S)-3-amino-3-carboxypropyl]uridine in tRNA + S-methyl-5'-thioadenosine + H(+)</text>
        <dbReference type="Rhea" id="RHEA:62432"/>
        <dbReference type="Rhea" id="RHEA-COMP:13339"/>
        <dbReference type="Rhea" id="RHEA-COMP:16092"/>
        <dbReference type="ChEBI" id="CHEBI:15378"/>
        <dbReference type="ChEBI" id="CHEBI:17509"/>
        <dbReference type="ChEBI" id="CHEBI:59789"/>
        <dbReference type="ChEBI" id="CHEBI:65315"/>
        <dbReference type="ChEBI" id="CHEBI:82930"/>
        <dbReference type="EC" id="2.5.1.25"/>
    </reaction>
</comment>
<evidence type="ECO:0000256" key="1">
    <source>
        <dbReference type="ARBA" id="ARBA00012386"/>
    </source>
</evidence>
<protein>
    <recommendedName>
        <fullName evidence="1">tRNA-uridine aminocarboxypropyltransferase</fullName>
        <ecNumber evidence="1">2.5.1.25</ecNumber>
    </recommendedName>
</protein>
<feature type="compositionally biased region" description="Low complexity" evidence="6">
    <location>
        <begin position="68"/>
        <end position="81"/>
    </location>
</feature>
<dbReference type="EC" id="2.5.1.25" evidence="1"/>
<sequence length="325" mass="36156">RHFEFSLSKRNDPDGESISPRFLYTAAREPAPALSMAAPAARPHACRCFLIKRSRTGTMDARVRVVGSARGPAAHTAAAPPGEEEAASPRGWRGEGVTLEEWQGWGTSSPVPATVTKVIDDLKALERDTDAKMSFGGLGGKLQGNFKVQEDKKHREVYRLLADPEMKLQFFSARQIACRLLGSRGYLCQKCWLPMEDCTCSKLVPCSLWRGIRFWLYMHPKDFLRQNNTGKLLWQVFGIQSASLCLFGIYEHEEIMWDAFKLAGKDLVWVLYPNKSKTMLVEDILLQKPLGIPGDQLPQAPLLPNVTSARTGCCLVEAMSGKASQ</sequence>
<dbReference type="InterPro" id="IPR005636">
    <property type="entry name" value="DTW"/>
</dbReference>
<dbReference type="PANTHER" id="PTHR21392:SF4">
    <property type="entry name" value="TRNA-URIDINE AMINOCARBOXYPROPYLTRANSFERASE"/>
    <property type="match status" value="1"/>
</dbReference>
<reference evidence="8" key="1">
    <citation type="submission" date="2015-07" db="EMBL/GenBank/DDBJ databases">
        <title>Transcriptome Assembly of Anthurium amnicola.</title>
        <authorList>
            <person name="Suzuki J."/>
        </authorList>
    </citation>
    <scope>NUCLEOTIDE SEQUENCE</scope>
</reference>
<keyword evidence="4" id="KW-0819">tRNA processing</keyword>
<dbReference type="InterPro" id="IPR039262">
    <property type="entry name" value="DTWD2/TAPT"/>
</dbReference>
<keyword evidence="3" id="KW-0949">S-adenosyl-L-methionine</keyword>
<evidence type="ECO:0000256" key="5">
    <source>
        <dbReference type="ARBA" id="ARBA00048718"/>
    </source>
</evidence>
<dbReference type="Pfam" id="PF03942">
    <property type="entry name" value="DTW"/>
    <property type="match status" value="1"/>
</dbReference>
<organism evidence="8">
    <name type="scientific">Anthurium amnicola</name>
    <dbReference type="NCBI Taxonomy" id="1678845"/>
    <lineage>
        <taxon>Eukaryota</taxon>
        <taxon>Viridiplantae</taxon>
        <taxon>Streptophyta</taxon>
        <taxon>Embryophyta</taxon>
        <taxon>Tracheophyta</taxon>
        <taxon>Spermatophyta</taxon>
        <taxon>Magnoliopsida</taxon>
        <taxon>Liliopsida</taxon>
        <taxon>Araceae</taxon>
        <taxon>Pothoideae</taxon>
        <taxon>Potheae</taxon>
        <taxon>Anthurium</taxon>
    </lineage>
</organism>
<feature type="non-terminal residue" evidence="8">
    <location>
        <position position="1"/>
    </location>
</feature>
<dbReference type="EMBL" id="GDJX01004950">
    <property type="protein sequence ID" value="JAT62986.1"/>
    <property type="molecule type" value="Transcribed_RNA"/>
</dbReference>
<keyword evidence="2" id="KW-0808">Transferase</keyword>
<accession>A0A1D1Z7Y1</accession>
<dbReference type="GO" id="GO:0016432">
    <property type="term" value="F:tRNA-uridine aminocarboxypropyltransferase activity"/>
    <property type="evidence" value="ECO:0007669"/>
    <property type="project" value="UniProtKB-EC"/>
</dbReference>
<proteinExistence type="predicted"/>
<evidence type="ECO:0000256" key="6">
    <source>
        <dbReference type="SAM" id="MobiDB-lite"/>
    </source>
</evidence>
<evidence type="ECO:0000256" key="3">
    <source>
        <dbReference type="ARBA" id="ARBA00022691"/>
    </source>
</evidence>
<gene>
    <name evidence="8" type="primary">yfiP_7</name>
    <name evidence="8" type="ORF">g.83399</name>
</gene>
<evidence type="ECO:0000259" key="7">
    <source>
        <dbReference type="SMART" id="SM01144"/>
    </source>
</evidence>
<feature type="domain" description="DTW" evidence="7">
    <location>
        <begin position="184"/>
        <end position="320"/>
    </location>
</feature>
<dbReference type="AlphaFoldDB" id="A0A1D1Z7Y1"/>
<dbReference type="GO" id="GO:0008033">
    <property type="term" value="P:tRNA processing"/>
    <property type="evidence" value="ECO:0007669"/>
    <property type="project" value="UniProtKB-KW"/>
</dbReference>
<evidence type="ECO:0000313" key="8">
    <source>
        <dbReference type="EMBL" id="JAT62986.1"/>
    </source>
</evidence>
<name>A0A1D1Z7Y1_9ARAE</name>
<feature type="region of interest" description="Disordered" evidence="6">
    <location>
        <begin position="68"/>
        <end position="91"/>
    </location>
</feature>
<dbReference type="SMART" id="SM01144">
    <property type="entry name" value="DTW"/>
    <property type="match status" value="1"/>
</dbReference>
<evidence type="ECO:0000256" key="4">
    <source>
        <dbReference type="ARBA" id="ARBA00022694"/>
    </source>
</evidence>
<dbReference type="PANTHER" id="PTHR21392">
    <property type="entry name" value="TRNA-URIDINE AMINOCARBOXYPROPYLTRANSFERASE 2"/>
    <property type="match status" value="1"/>
</dbReference>
<evidence type="ECO:0000256" key="2">
    <source>
        <dbReference type="ARBA" id="ARBA00022679"/>
    </source>
</evidence>